<feature type="non-terminal residue" evidence="1">
    <location>
        <position position="1"/>
    </location>
</feature>
<sequence>AFQGDFMYQGPPSQTYNDYLMQQELHQRLSYGPLPPQGPQP</sequence>
<reference evidence="1" key="1">
    <citation type="submission" date="2021-02" db="EMBL/GenBank/DDBJ databases">
        <authorList>
            <person name="Nowell W R."/>
        </authorList>
    </citation>
    <scope>NUCLEOTIDE SEQUENCE</scope>
</reference>
<organism evidence="1 2">
    <name type="scientific">Rotaria magnacalcarata</name>
    <dbReference type="NCBI Taxonomy" id="392030"/>
    <lineage>
        <taxon>Eukaryota</taxon>
        <taxon>Metazoa</taxon>
        <taxon>Spiralia</taxon>
        <taxon>Gnathifera</taxon>
        <taxon>Rotifera</taxon>
        <taxon>Eurotatoria</taxon>
        <taxon>Bdelloidea</taxon>
        <taxon>Philodinida</taxon>
        <taxon>Philodinidae</taxon>
        <taxon>Rotaria</taxon>
    </lineage>
</organism>
<evidence type="ECO:0000313" key="1">
    <source>
        <dbReference type="EMBL" id="CAF5118329.1"/>
    </source>
</evidence>
<gene>
    <name evidence="1" type="ORF">GIL414_LOCUS63432</name>
</gene>
<dbReference type="AlphaFoldDB" id="A0A8S3FDF7"/>
<accession>A0A8S3FDF7</accession>
<dbReference type="EMBL" id="CAJOBJ010263511">
    <property type="protein sequence ID" value="CAF5118329.1"/>
    <property type="molecule type" value="Genomic_DNA"/>
</dbReference>
<protein>
    <submittedName>
        <fullName evidence="1">Uncharacterized protein</fullName>
    </submittedName>
</protein>
<feature type="non-terminal residue" evidence="1">
    <location>
        <position position="41"/>
    </location>
</feature>
<dbReference type="Proteomes" id="UP000681720">
    <property type="component" value="Unassembled WGS sequence"/>
</dbReference>
<proteinExistence type="predicted"/>
<name>A0A8S3FDF7_9BILA</name>
<comment type="caution">
    <text evidence="1">The sequence shown here is derived from an EMBL/GenBank/DDBJ whole genome shotgun (WGS) entry which is preliminary data.</text>
</comment>
<evidence type="ECO:0000313" key="2">
    <source>
        <dbReference type="Proteomes" id="UP000681720"/>
    </source>
</evidence>